<keyword evidence="2" id="KW-0479">Metal-binding</keyword>
<keyword evidence="8" id="KW-1185">Reference proteome</keyword>
<gene>
    <name evidence="7" type="ORF">PR048_015565</name>
</gene>
<evidence type="ECO:0000313" key="7">
    <source>
        <dbReference type="EMBL" id="KAJ8883711.1"/>
    </source>
</evidence>
<dbReference type="Proteomes" id="UP001159363">
    <property type="component" value="Chromosome 4"/>
</dbReference>
<dbReference type="InterPro" id="IPR008906">
    <property type="entry name" value="HATC_C_dom"/>
</dbReference>
<feature type="domain" description="HAT C-terminal dimerisation" evidence="6">
    <location>
        <begin position="197"/>
        <end position="265"/>
    </location>
</feature>
<reference evidence="7 8" key="1">
    <citation type="submission" date="2023-02" db="EMBL/GenBank/DDBJ databases">
        <title>LHISI_Scaffold_Assembly.</title>
        <authorList>
            <person name="Stuart O.P."/>
            <person name="Cleave R."/>
            <person name="Magrath M.J.L."/>
            <person name="Mikheyev A.S."/>
        </authorList>
    </citation>
    <scope>NUCLEOTIDE SEQUENCE [LARGE SCALE GENOMIC DNA]</scope>
    <source>
        <strain evidence="7">Daus_M_001</strain>
        <tissue evidence="7">Leg muscle</tissue>
    </source>
</reference>
<comment type="subcellular location">
    <subcellularLocation>
        <location evidence="1">Nucleus</location>
    </subcellularLocation>
</comment>
<evidence type="ECO:0000256" key="3">
    <source>
        <dbReference type="ARBA" id="ARBA00022771"/>
    </source>
</evidence>
<protein>
    <recommendedName>
        <fullName evidence="6">HAT C-terminal dimerisation domain-containing protein</fullName>
    </recommendedName>
</protein>
<keyword evidence="3" id="KW-0863">Zinc-finger</keyword>
<comment type="caution">
    <text evidence="7">The sequence shown here is derived from an EMBL/GenBank/DDBJ whole genome shotgun (WGS) entry which is preliminary data.</text>
</comment>
<evidence type="ECO:0000256" key="4">
    <source>
        <dbReference type="ARBA" id="ARBA00022833"/>
    </source>
</evidence>
<name>A0ABQ9HH97_9NEOP</name>
<dbReference type="InterPro" id="IPR052035">
    <property type="entry name" value="ZnF_BED_domain_contain"/>
</dbReference>
<evidence type="ECO:0000256" key="2">
    <source>
        <dbReference type="ARBA" id="ARBA00022723"/>
    </source>
</evidence>
<dbReference type="EMBL" id="JARBHB010000005">
    <property type="protein sequence ID" value="KAJ8883711.1"/>
    <property type="molecule type" value="Genomic_DNA"/>
</dbReference>
<proteinExistence type="predicted"/>
<dbReference type="Pfam" id="PF05699">
    <property type="entry name" value="Dimer_Tnp_hAT"/>
    <property type="match status" value="1"/>
</dbReference>
<dbReference type="PANTHER" id="PTHR46481:SF10">
    <property type="entry name" value="ZINC FINGER BED DOMAIN-CONTAINING PROTEIN 39"/>
    <property type="match status" value="1"/>
</dbReference>
<organism evidence="7 8">
    <name type="scientific">Dryococelus australis</name>
    <dbReference type="NCBI Taxonomy" id="614101"/>
    <lineage>
        <taxon>Eukaryota</taxon>
        <taxon>Metazoa</taxon>
        <taxon>Ecdysozoa</taxon>
        <taxon>Arthropoda</taxon>
        <taxon>Hexapoda</taxon>
        <taxon>Insecta</taxon>
        <taxon>Pterygota</taxon>
        <taxon>Neoptera</taxon>
        <taxon>Polyneoptera</taxon>
        <taxon>Phasmatodea</taxon>
        <taxon>Verophasmatodea</taxon>
        <taxon>Anareolatae</taxon>
        <taxon>Phasmatidae</taxon>
        <taxon>Eurycanthinae</taxon>
        <taxon>Dryococelus</taxon>
    </lineage>
</organism>
<dbReference type="InterPro" id="IPR012337">
    <property type="entry name" value="RNaseH-like_sf"/>
</dbReference>
<keyword evidence="4" id="KW-0862">Zinc</keyword>
<dbReference type="SUPFAM" id="SSF53098">
    <property type="entry name" value="Ribonuclease H-like"/>
    <property type="match status" value="1"/>
</dbReference>
<sequence length="274" mass="31291">MKVALNETNYMHWFCFSHSLQFAVSDAKTSTPNITQLIYKARKLVGHYNRSCKATARLDKVQENMQLPKLKLIQNIPSHHLNGWRLTDSIVKVLRSFTEATKKSSGNTYPTASMVIPTIHCLKAATENYVKKNINGHGTEVPFARNLLKALTSRFPSFKMDYINCVATIKEILDVTVDKVHNDGIQDHQVEAAPTAPHLARHCNPHYWWIKNQHLYPAFAKVTAHYLALPATQVASERVFSTARNIDTCRRELLLPRLVDEHTFTFLHDKLKMS</sequence>
<evidence type="ECO:0000313" key="8">
    <source>
        <dbReference type="Proteomes" id="UP001159363"/>
    </source>
</evidence>
<evidence type="ECO:0000256" key="5">
    <source>
        <dbReference type="ARBA" id="ARBA00023242"/>
    </source>
</evidence>
<keyword evidence="5" id="KW-0539">Nucleus</keyword>
<evidence type="ECO:0000256" key="1">
    <source>
        <dbReference type="ARBA" id="ARBA00004123"/>
    </source>
</evidence>
<dbReference type="PANTHER" id="PTHR46481">
    <property type="entry name" value="ZINC FINGER BED DOMAIN-CONTAINING PROTEIN 4"/>
    <property type="match status" value="1"/>
</dbReference>
<accession>A0ABQ9HH97</accession>
<evidence type="ECO:0000259" key="6">
    <source>
        <dbReference type="Pfam" id="PF05699"/>
    </source>
</evidence>